<organism evidence="3 4">
    <name type="scientific">Ruminococcus turbiniformis</name>
    <dbReference type="NCBI Taxonomy" id="2881258"/>
    <lineage>
        <taxon>Bacteria</taxon>
        <taxon>Bacillati</taxon>
        <taxon>Bacillota</taxon>
        <taxon>Clostridia</taxon>
        <taxon>Eubacteriales</taxon>
        <taxon>Oscillospiraceae</taxon>
        <taxon>Ruminococcus</taxon>
    </lineage>
</organism>
<feature type="compositionally biased region" description="Basic residues" evidence="1">
    <location>
        <begin position="48"/>
        <end position="59"/>
    </location>
</feature>
<keyword evidence="2" id="KW-0812">Transmembrane</keyword>
<reference evidence="3 4" key="1">
    <citation type="submission" date="2021-10" db="EMBL/GenBank/DDBJ databases">
        <title>Anaerobic single-cell dispensing facilitates the cultivation of human gut bacteria.</title>
        <authorList>
            <person name="Afrizal A."/>
        </authorList>
    </citation>
    <scope>NUCLEOTIDE SEQUENCE [LARGE SCALE GENOMIC DNA]</scope>
    <source>
        <strain evidence="3 4">CLA-AA-H200</strain>
    </source>
</reference>
<keyword evidence="4" id="KW-1185">Reference proteome</keyword>
<proteinExistence type="predicted"/>
<feature type="transmembrane region" description="Helical" evidence="2">
    <location>
        <begin position="68"/>
        <end position="89"/>
    </location>
</feature>
<feature type="region of interest" description="Disordered" evidence="1">
    <location>
        <begin position="34"/>
        <end position="59"/>
    </location>
</feature>
<evidence type="ECO:0000313" key="4">
    <source>
        <dbReference type="Proteomes" id="UP001198151"/>
    </source>
</evidence>
<sequence>MAYRTSTYNRRHADLKGNDQSRFYVYGNAVRQAEPLPRRMPKEQPAPAKRRTSRQVARNRHRAMSISPVYAVFLGLAAICAVAVCVLYLNLQSDVISRSENVTALQEQLTDLTEANDTAYNAAADSINLEMVREKAMNEMGMVYASEGTVIEYDSPSGGYVKQYSDIPESGILAQSESTSD</sequence>
<comment type="caution">
    <text evidence="3">The sequence shown here is derived from an EMBL/GenBank/DDBJ whole genome shotgun (WGS) entry which is preliminary data.</text>
</comment>
<evidence type="ECO:0000313" key="3">
    <source>
        <dbReference type="EMBL" id="MCC2254167.1"/>
    </source>
</evidence>
<evidence type="ECO:0000256" key="2">
    <source>
        <dbReference type="SAM" id="Phobius"/>
    </source>
</evidence>
<evidence type="ECO:0000256" key="1">
    <source>
        <dbReference type="SAM" id="MobiDB-lite"/>
    </source>
</evidence>
<dbReference type="RefSeq" id="WP_227707299.1">
    <property type="nucleotide sequence ID" value="NZ_JAJEQX010000009.1"/>
</dbReference>
<dbReference type="EMBL" id="JAJEQX010000009">
    <property type="protein sequence ID" value="MCC2254167.1"/>
    <property type="molecule type" value="Genomic_DNA"/>
</dbReference>
<gene>
    <name evidence="3" type="ORF">LKD70_06890</name>
</gene>
<keyword evidence="2" id="KW-0472">Membrane</keyword>
<name>A0ABS8FYC4_9FIRM</name>
<keyword evidence="2" id="KW-1133">Transmembrane helix</keyword>
<accession>A0ABS8FYC4</accession>
<protein>
    <recommendedName>
        <fullName evidence="5">Cell division protein FtsL</fullName>
    </recommendedName>
</protein>
<evidence type="ECO:0008006" key="5">
    <source>
        <dbReference type="Google" id="ProtNLM"/>
    </source>
</evidence>
<dbReference type="Proteomes" id="UP001198151">
    <property type="component" value="Unassembled WGS sequence"/>
</dbReference>